<evidence type="ECO:0000256" key="2">
    <source>
        <dbReference type="ARBA" id="ARBA00008566"/>
    </source>
</evidence>
<dbReference type="InterPro" id="IPR004695">
    <property type="entry name" value="SLAC1/Mae1/Ssu1/TehA"/>
</dbReference>
<evidence type="ECO:0000256" key="1">
    <source>
        <dbReference type="ARBA" id="ARBA00004651"/>
    </source>
</evidence>
<evidence type="ECO:0000256" key="4">
    <source>
        <dbReference type="ARBA" id="ARBA00022475"/>
    </source>
</evidence>
<dbReference type="EMBL" id="JBHUDX010000018">
    <property type="protein sequence ID" value="MFD1658038.1"/>
    <property type="molecule type" value="Genomic_DNA"/>
</dbReference>
<gene>
    <name evidence="8" type="ORF">ACFSL4_07330</name>
</gene>
<keyword evidence="5" id="KW-0812">Transmembrane</keyword>
<comment type="similarity">
    <text evidence="2">Belongs to the tellurite-resistance/dicarboxylate transporter (TDT) family.</text>
</comment>
<evidence type="ECO:0000313" key="9">
    <source>
        <dbReference type="Proteomes" id="UP001597261"/>
    </source>
</evidence>
<evidence type="ECO:0000256" key="5">
    <source>
        <dbReference type="ARBA" id="ARBA00022692"/>
    </source>
</evidence>
<accession>A0ABW4IMD9</accession>
<evidence type="ECO:0000256" key="7">
    <source>
        <dbReference type="ARBA" id="ARBA00023136"/>
    </source>
</evidence>
<comment type="subcellular location">
    <subcellularLocation>
        <location evidence="1">Cell membrane</location>
        <topology evidence="1">Multi-pass membrane protein</topology>
    </subcellularLocation>
</comment>
<feature type="non-terminal residue" evidence="8">
    <location>
        <position position="1"/>
    </location>
</feature>
<organism evidence="8 9">
    <name type="scientific">Streptomyces caeni</name>
    <dbReference type="NCBI Taxonomy" id="2307231"/>
    <lineage>
        <taxon>Bacteria</taxon>
        <taxon>Bacillati</taxon>
        <taxon>Actinomycetota</taxon>
        <taxon>Actinomycetes</taxon>
        <taxon>Kitasatosporales</taxon>
        <taxon>Streptomycetaceae</taxon>
        <taxon>Streptomyces</taxon>
    </lineage>
</organism>
<dbReference type="Proteomes" id="UP001597261">
    <property type="component" value="Unassembled WGS sequence"/>
</dbReference>
<dbReference type="Pfam" id="PF03595">
    <property type="entry name" value="SLAC1"/>
    <property type="match status" value="1"/>
</dbReference>
<sequence>PPRRCRPRPAGRGMGFAMTWWAFTFPVGTCVTGAEALARRTGLAVLDGLAVGPYALLVTARAVTAVGTGRGVVSGELLAAPRR</sequence>
<keyword evidence="7" id="KW-0472">Membrane</keyword>
<protein>
    <submittedName>
        <fullName evidence="8">C4-dicarboxylate ABC transporter</fullName>
    </submittedName>
</protein>
<evidence type="ECO:0000313" key="8">
    <source>
        <dbReference type="EMBL" id="MFD1658038.1"/>
    </source>
</evidence>
<dbReference type="PANTHER" id="PTHR31686:SF1">
    <property type="entry name" value="SULFITE EFFLUX PUMP SSU1"/>
    <property type="match status" value="1"/>
</dbReference>
<reference evidence="9" key="1">
    <citation type="journal article" date="2019" name="Int. J. Syst. Evol. Microbiol.">
        <title>The Global Catalogue of Microorganisms (GCM) 10K type strain sequencing project: providing services to taxonomists for standard genome sequencing and annotation.</title>
        <authorList>
            <consortium name="The Broad Institute Genomics Platform"/>
            <consortium name="The Broad Institute Genome Sequencing Center for Infectious Disease"/>
            <person name="Wu L."/>
            <person name="Ma J."/>
        </authorList>
    </citation>
    <scope>NUCLEOTIDE SEQUENCE [LARGE SCALE GENOMIC DNA]</scope>
    <source>
        <strain evidence="9">CGMCC 1.12470</strain>
    </source>
</reference>
<keyword evidence="3" id="KW-0813">Transport</keyword>
<name>A0ABW4IMD9_9ACTN</name>
<evidence type="ECO:0000256" key="6">
    <source>
        <dbReference type="ARBA" id="ARBA00022989"/>
    </source>
</evidence>
<keyword evidence="9" id="KW-1185">Reference proteome</keyword>
<proteinExistence type="inferred from homology"/>
<dbReference type="InterPro" id="IPR038665">
    <property type="entry name" value="Voltage-dep_anion_channel_sf"/>
</dbReference>
<evidence type="ECO:0000256" key="3">
    <source>
        <dbReference type="ARBA" id="ARBA00022448"/>
    </source>
</evidence>
<comment type="caution">
    <text evidence="8">The sequence shown here is derived from an EMBL/GenBank/DDBJ whole genome shotgun (WGS) entry which is preliminary data.</text>
</comment>
<keyword evidence="4" id="KW-1003">Cell membrane</keyword>
<dbReference type="InterPro" id="IPR051629">
    <property type="entry name" value="Sulfite_efflux_TDT"/>
</dbReference>
<dbReference type="PANTHER" id="PTHR31686">
    <property type="match status" value="1"/>
</dbReference>
<keyword evidence="6" id="KW-1133">Transmembrane helix</keyword>
<dbReference type="Gene3D" id="1.50.10.150">
    <property type="entry name" value="Voltage-dependent anion channel"/>
    <property type="match status" value="1"/>
</dbReference>